<keyword evidence="9" id="KW-1185">Reference proteome</keyword>
<evidence type="ECO:0000256" key="4">
    <source>
        <dbReference type="ARBA" id="ARBA00047645"/>
    </source>
</evidence>
<evidence type="ECO:0000313" key="8">
    <source>
        <dbReference type="EMBL" id="PSF38149.1"/>
    </source>
</evidence>
<name>A0A2T1M0F2_9CHRO</name>
<organism evidence="8 9">
    <name type="scientific">Aphanothece hegewaldii CCALA 016</name>
    <dbReference type="NCBI Taxonomy" id="2107694"/>
    <lineage>
        <taxon>Bacteria</taxon>
        <taxon>Bacillati</taxon>
        <taxon>Cyanobacteriota</taxon>
        <taxon>Cyanophyceae</taxon>
        <taxon>Oscillatoriophycideae</taxon>
        <taxon>Chroococcales</taxon>
        <taxon>Aphanothecaceae</taxon>
        <taxon>Aphanothece</taxon>
    </lineage>
</organism>
<dbReference type="Pfam" id="PF00708">
    <property type="entry name" value="Acylphosphatase"/>
    <property type="match status" value="1"/>
</dbReference>
<dbReference type="OrthoDB" id="9808093at2"/>
<sequence>MAQNRLIQAHVFISGKVQGVGYRYYTSRQAQTLKLSGWVKNLPDGRVEAVFEGKSQAIDKMVKWCYGGSPNAIVTDVAIEMKPSEGLQGFEMRR</sequence>
<dbReference type="AlphaFoldDB" id="A0A2T1M0F2"/>
<evidence type="ECO:0000256" key="1">
    <source>
        <dbReference type="ARBA" id="ARBA00005614"/>
    </source>
</evidence>
<evidence type="ECO:0000256" key="3">
    <source>
        <dbReference type="ARBA" id="ARBA00015991"/>
    </source>
</evidence>
<reference evidence="8 9" key="1">
    <citation type="submission" date="2018-03" db="EMBL/GenBank/DDBJ databases">
        <title>The ancient ancestry and fast evolution of plastids.</title>
        <authorList>
            <person name="Moore K.R."/>
            <person name="Magnabosco C."/>
            <person name="Momper L."/>
            <person name="Gold D.A."/>
            <person name="Bosak T."/>
            <person name="Fournier G.P."/>
        </authorList>
    </citation>
    <scope>NUCLEOTIDE SEQUENCE [LARGE SCALE GENOMIC DNA]</scope>
    <source>
        <strain evidence="8 9">CCALA 016</strain>
    </source>
</reference>
<evidence type="ECO:0000259" key="7">
    <source>
        <dbReference type="PROSITE" id="PS51160"/>
    </source>
</evidence>
<reference evidence="8 9" key="2">
    <citation type="submission" date="2018-03" db="EMBL/GenBank/DDBJ databases">
        <authorList>
            <person name="Keele B.F."/>
        </authorList>
    </citation>
    <scope>NUCLEOTIDE SEQUENCE [LARGE SCALE GENOMIC DNA]</scope>
    <source>
        <strain evidence="8 9">CCALA 016</strain>
    </source>
</reference>
<protein>
    <recommendedName>
        <fullName evidence="3 5">acylphosphatase</fullName>
        <ecNumber evidence="2 5">3.6.1.7</ecNumber>
    </recommendedName>
</protein>
<dbReference type="InterPro" id="IPR020456">
    <property type="entry name" value="Acylphosphatase"/>
</dbReference>
<comment type="catalytic activity">
    <reaction evidence="4 5">
        <text>an acyl phosphate + H2O = a carboxylate + phosphate + H(+)</text>
        <dbReference type="Rhea" id="RHEA:14965"/>
        <dbReference type="ChEBI" id="CHEBI:15377"/>
        <dbReference type="ChEBI" id="CHEBI:15378"/>
        <dbReference type="ChEBI" id="CHEBI:29067"/>
        <dbReference type="ChEBI" id="CHEBI:43474"/>
        <dbReference type="ChEBI" id="CHEBI:59918"/>
        <dbReference type="EC" id="3.6.1.7"/>
    </reaction>
</comment>
<dbReference type="PROSITE" id="PS00151">
    <property type="entry name" value="ACYLPHOSPHATASE_2"/>
    <property type="match status" value="1"/>
</dbReference>
<dbReference type="InterPro" id="IPR017968">
    <property type="entry name" value="Acylphosphatase_CS"/>
</dbReference>
<feature type="active site" evidence="5">
    <location>
        <position position="23"/>
    </location>
</feature>
<gene>
    <name evidence="8" type="ORF">C7H19_06670</name>
</gene>
<dbReference type="InterPro" id="IPR036046">
    <property type="entry name" value="Acylphosphatase-like_dom_sf"/>
</dbReference>
<feature type="domain" description="Acylphosphatase-like" evidence="7">
    <location>
        <begin position="8"/>
        <end position="94"/>
    </location>
</feature>
<accession>A0A2T1M0F2</accession>
<evidence type="ECO:0000256" key="5">
    <source>
        <dbReference type="PROSITE-ProRule" id="PRU00520"/>
    </source>
</evidence>
<evidence type="ECO:0000313" key="9">
    <source>
        <dbReference type="Proteomes" id="UP000239001"/>
    </source>
</evidence>
<keyword evidence="5 8" id="KW-0378">Hydrolase</keyword>
<comment type="caution">
    <text evidence="8">The sequence shown here is derived from an EMBL/GenBank/DDBJ whole genome shotgun (WGS) entry which is preliminary data.</text>
</comment>
<dbReference type="RefSeq" id="WP_106456114.1">
    <property type="nucleotide sequence ID" value="NZ_PXOH01000005.1"/>
</dbReference>
<dbReference type="SUPFAM" id="SSF54975">
    <property type="entry name" value="Acylphosphatase/BLUF domain-like"/>
    <property type="match status" value="1"/>
</dbReference>
<dbReference type="Gene3D" id="3.30.70.100">
    <property type="match status" value="1"/>
</dbReference>
<comment type="similarity">
    <text evidence="1 6">Belongs to the acylphosphatase family.</text>
</comment>
<evidence type="ECO:0000256" key="6">
    <source>
        <dbReference type="RuleBase" id="RU004168"/>
    </source>
</evidence>
<dbReference type="PANTHER" id="PTHR47268">
    <property type="entry name" value="ACYLPHOSPHATASE"/>
    <property type="match status" value="1"/>
</dbReference>
<proteinExistence type="inferred from homology"/>
<dbReference type="EC" id="3.6.1.7" evidence="2 5"/>
<dbReference type="InterPro" id="IPR001792">
    <property type="entry name" value="Acylphosphatase-like_dom"/>
</dbReference>
<dbReference type="Proteomes" id="UP000239001">
    <property type="component" value="Unassembled WGS sequence"/>
</dbReference>
<dbReference type="GO" id="GO:0003998">
    <property type="term" value="F:acylphosphatase activity"/>
    <property type="evidence" value="ECO:0007669"/>
    <property type="project" value="UniProtKB-EC"/>
</dbReference>
<dbReference type="PROSITE" id="PS51160">
    <property type="entry name" value="ACYLPHOSPHATASE_3"/>
    <property type="match status" value="1"/>
</dbReference>
<dbReference type="EMBL" id="PXOH01000005">
    <property type="protein sequence ID" value="PSF38149.1"/>
    <property type="molecule type" value="Genomic_DNA"/>
</dbReference>
<evidence type="ECO:0000256" key="2">
    <source>
        <dbReference type="ARBA" id="ARBA00012150"/>
    </source>
</evidence>
<dbReference type="PANTHER" id="PTHR47268:SF4">
    <property type="entry name" value="ACYLPHOSPHATASE"/>
    <property type="match status" value="1"/>
</dbReference>
<feature type="active site" evidence="5">
    <location>
        <position position="41"/>
    </location>
</feature>